<protein>
    <recommendedName>
        <fullName evidence="1">Polymerase/histidinol phosphatase N-terminal domain-containing protein</fullName>
    </recommendedName>
</protein>
<comment type="caution">
    <text evidence="2">The sequence shown here is derived from an EMBL/GenBank/DDBJ whole genome shotgun (WGS) entry which is preliminary data.</text>
</comment>
<dbReference type="SUPFAM" id="SSF89550">
    <property type="entry name" value="PHP domain-like"/>
    <property type="match status" value="1"/>
</dbReference>
<dbReference type="GO" id="GO:0035312">
    <property type="term" value="F:5'-3' DNA exonuclease activity"/>
    <property type="evidence" value="ECO:0007669"/>
    <property type="project" value="TreeGrafter"/>
</dbReference>
<dbReference type="InterPro" id="IPR016195">
    <property type="entry name" value="Pol/histidinol_Pase-like"/>
</dbReference>
<dbReference type="InterPro" id="IPR052018">
    <property type="entry name" value="PHP_domain"/>
</dbReference>
<reference evidence="3" key="1">
    <citation type="submission" date="2017-09" db="EMBL/GenBank/DDBJ databases">
        <title>Depth-based differentiation of microbial function through sediment-hosted aquifers and enrichment of novel symbionts in the deep terrestrial subsurface.</title>
        <authorList>
            <person name="Probst A.J."/>
            <person name="Ladd B."/>
            <person name="Jarett J.K."/>
            <person name="Geller-Mcgrath D.E."/>
            <person name="Sieber C.M.K."/>
            <person name="Emerson J.B."/>
            <person name="Anantharaman K."/>
            <person name="Thomas B.C."/>
            <person name="Malmstrom R."/>
            <person name="Stieglmeier M."/>
            <person name="Klingl A."/>
            <person name="Woyke T."/>
            <person name="Ryan C.M."/>
            <person name="Banfield J.F."/>
        </authorList>
    </citation>
    <scope>NUCLEOTIDE SEQUENCE [LARGE SCALE GENOMIC DNA]</scope>
</reference>
<name>A0A2H0ULI4_9BACT</name>
<accession>A0A2H0ULI4</accession>
<feature type="domain" description="Polymerase/histidinol phosphatase N-terminal" evidence="1">
    <location>
        <begin position="2"/>
        <end position="67"/>
    </location>
</feature>
<dbReference type="PANTHER" id="PTHR42924">
    <property type="entry name" value="EXONUCLEASE"/>
    <property type="match status" value="1"/>
</dbReference>
<dbReference type="CDD" id="cd07438">
    <property type="entry name" value="PHP_HisPPase_AMP"/>
    <property type="match status" value="1"/>
</dbReference>
<gene>
    <name evidence="2" type="ORF">COU11_01240</name>
</gene>
<dbReference type="Gene3D" id="3.20.20.140">
    <property type="entry name" value="Metal-dependent hydrolases"/>
    <property type="match status" value="1"/>
</dbReference>
<evidence type="ECO:0000313" key="2">
    <source>
        <dbReference type="EMBL" id="PIR87274.1"/>
    </source>
</evidence>
<dbReference type="Proteomes" id="UP000229526">
    <property type="component" value="Unassembled WGS sequence"/>
</dbReference>
<dbReference type="SMART" id="SM00481">
    <property type="entry name" value="POLIIIAc"/>
    <property type="match status" value="1"/>
</dbReference>
<dbReference type="EMBL" id="PFBD01000011">
    <property type="protein sequence ID" value="PIR87274.1"/>
    <property type="molecule type" value="Genomic_DNA"/>
</dbReference>
<proteinExistence type="predicted"/>
<dbReference type="Gene3D" id="1.10.150.650">
    <property type="match status" value="1"/>
</dbReference>
<dbReference type="InterPro" id="IPR003141">
    <property type="entry name" value="Pol/His_phosphatase_N"/>
</dbReference>
<dbReference type="Pfam" id="PF02811">
    <property type="entry name" value="PHP"/>
    <property type="match status" value="1"/>
</dbReference>
<dbReference type="GO" id="GO:0004534">
    <property type="term" value="F:5'-3' RNA exonuclease activity"/>
    <property type="evidence" value="ECO:0007669"/>
    <property type="project" value="TreeGrafter"/>
</dbReference>
<dbReference type="PANTHER" id="PTHR42924:SF3">
    <property type="entry name" value="POLYMERASE_HISTIDINOL PHOSPHATASE N-TERMINAL DOMAIN-CONTAINING PROTEIN"/>
    <property type="match status" value="1"/>
</dbReference>
<dbReference type="InterPro" id="IPR004013">
    <property type="entry name" value="PHP_dom"/>
</dbReference>
<evidence type="ECO:0000259" key="1">
    <source>
        <dbReference type="SMART" id="SM00481"/>
    </source>
</evidence>
<evidence type="ECO:0000313" key="3">
    <source>
        <dbReference type="Proteomes" id="UP000229526"/>
    </source>
</evidence>
<sequence>MIDLHLHSHHSDGLQSVAELVAQAKVAGIATFSLTDHDTIAGLAEARELATQAGLSFIPGIELTTTKNAKTLHILAHGIDPDNSQLAELLDHLREERKKGAVKKLERTNEKFKAAGKPEVDIKDVLALNKPLGTGVIIEYLVAHNFAQTNEEAYSYIEGMSIRPDVSTEEVIQVVHVAGGRATLAHPLAPKISLRNLTADSTELRALCAELKTAGLDGLEVYTPAHTETDIDLASEIAQELNLFVTIGSDWHGPLSAKGTSIRKYIPRYAKNYSNSFAEIPEKAVNACHSAFSSITST</sequence>
<dbReference type="AlphaFoldDB" id="A0A2H0ULI4"/>
<organism evidence="2 3">
    <name type="scientific">Candidatus Harrisonbacteria bacterium CG10_big_fil_rev_8_21_14_0_10_49_15</name>
    <dbReference type="NCBI Taxonomy" id="1974587"/>
    <lineage>
        <taxon>Bacteria</taxon>
        <taxon>Candidatus Harrisoniibacteriota</taxon>
    </lineage>
</organism>